<feature type="transmembrane region" description="Helical" evidence="5">
    <location>
        <begin position="98"/>
        <end position="121"/>
    </location>
</feature>
<feature type="transmembrane region" description="Helical" evidence="5">
    <location>
        <begin position="159"/>
        <end position="183"/>
    </location>
</feature>
<dbReference type="InterPro" id="IPR006153">
    <property type="entry name" value="Cation/H_exchanger_TM"/>
</dbReference>
<dbReference type="Proteomes" id="UP000292927">
    <property type="component" value="Unassembled WGS sequence"/>
</dbReference>
<keyword evidence="4 5" id="KW-0472">Membrane</keyword>
<keyword evidence="2 5" id="KW-0812">Transmembrane</keyword>
<evidence type="ECO:0000256" key="4">
    <source>
        <dbReference type="ARBA" id="ARBA00023136"/>
    </source>
</evidence>
<feature type="domain" description="Cation/H+ exchanger transmembrane" evidence="6">
    <location>
        <begin position="23"/>
        <end position="377"/>
    </location>
</feature>
<accession>A0A4V2F7S8</accession>
<dbReference type="InterPro" id="IPR038770">
    <property type="entry name" value="Na+/solute_symporter_sf"/>
</dbReference>
<comment type="subcellular location">
    <subcellularLocation>
        <location evidence="1">Membrane</location>
        <topology evidence="1">Multi-pass membrane protein</topology>
    </subcellularLocation>
</comment>
<dbReference type="GO" id="GO:0016020">
    <property type="term" value="C:membrane"/>
    <property type="evidence" value="ECO:0007669"/>
    <property type="project" value="UniProtKB-SubCell"/>
</dbReference>
<gene>
    <name evidence="7" type="ORF">EV209_1313</name>
</gene>
<feature type="transmembrane region" description="Helical" evidence="5">
    <location>
        <begin position="296"/>
        <end position="316"/>
    </location>
</feature>
<feature type="transmembrane region" description="Helical" evidence="5">
    <location>
        <begin position="12"/>
        <end position="29"/>
    </location>
</feature>
<dbReference type="OrthoDB" id="9778229at2"/>
<name>A0A4V2F7S8_9FIRM</name>
<evidence type="ECO:0000256" key="1">
    <source>
        <dbReference type="ARBA" id="ARBA00004141"/>
    </source>
</evidence>
<keyword evidence="3 5" id="KW-1133">Transmembrane helix</keyword>
<feature type="transmembrane region" description="Helical" evidence="5">
    <location>
        <begin position="195"/>
        <end position="216"/>
    </location>
</feature>
<dbReference type="EMBL" id="SGXF01000002">
    <property type="protein sequence ID" value="RZT00879.1"/>
    <property type="molecule type" value="Genomic_DNA"/>
</dbReference>
<dbReference type="GO" id="GO:0015297">
    <property type="term" value="F:antiporter activity"/>
    <property type="evidence" value="ECO:0007669"/>
    <property type="project" value="InterPro"/>
</dbReference>
<dbReference type="GO" id="GO:1902600">
    <property type="term" value="P:proton transmembrane transport"/>
    <property type="evidence" value="ECO:0007669"/>
    <property type="project" value="InterPro"/>
</dbReference>
<dbReference type="Pfam" id="PF00999">
    <property type="entry name" value="Na_H_Exchanger"/>
    <property type="match status" value="1"/>
</dbReference>
<evidence type="ECO:0000256" key="2">
    <source>
        <dbReference type="ARBA" id="ARBA00022692"/>
    </source>
</evidence>
<feature type="transmembrane region" description="Helical" evidence="5">
    <location>
        <begin position="337"/>
        <end position="356"/>
    </location>
</feature>
<dbReference type="RefSeq" id="WP_130434296.1">
    <property type="nucleotide sequence ID" value="NZ_SGXF01000002.1"/>
</dbReference>
<dbReference type="AlphaFoldDB" id="A0A4V2F7S8"/>
<organism evidence="7 8">
    <name type="scientific">Cuneatibacter caecimuris</name>
    <dbReference type="NCBI Taxonomy" id="1796618"/>
    <lineage>
        <taxon>Bacteria</taxon>
        <taxon>Bacillati</taxon>
        <taxon>Bacillota</taxon>
        <taxon>Clostridia</taxon>
        <taxon>Lachnospirales</taxon>
        <taxon>Lachnospiraceae</taxon>
        <taxon>Cuneatibacter</taxon>
    </lineage>
</organism>
<feature type="transmembrane region" description="Helical" evidence="5">
    <location>
        <begin position="41"/>
        <end position="60"/>
    </location>
</feature>
<comment type="caution">
    <text evidence="7">The sequence shown here is derived from an EMBL/GenBank/DDBJ whole genome shotgun (WGS) entry which is preliminary data.</text>
</comment>
<proteinExistence type="predicted"/>
<dbReference type="PANTHER" id="PTHR43021:SF2">
    <property type="entry name" value="CATION_H+ EXCHANGER DOMAIN-CONTAINING PROTEIN"/>
    <property type="match status" value="1"/>
</dbReference>
<protein>
    <submittedName>
        <fullName evidence="7">Transporter (CPA2 family)</fullName>
    </submittedName>
</protein>
<evidence type="ECO:0000313" key="7">
    <source>
        <dbReference type="EMBL" id="RZT00879.1"/>
    </source>
</evidence>
<dbReference type="Gene3D" id="1.20.1530.20">
    <property type="match status" value="1"/>
</dbReference>
<reference evidence="7 8" key="1">
    <citation type="submission" date="2019-02" db="EMBL/GenBank/DDBJ databases">
        <title>Genomic Encyclopedia of Type Strains, Phase IV (KMG-IV): sequencing the most valuable type-strain genomes for metagenomic binning, comparative biology and taxonomic classification.</title>
        <authorList>
            <person name="Goeker M."/>
        </authorList>
    </citation>
    <scope>NUCLEOTIDE SEQUENCE [LARGE SCALE GENOMIC DNA]</scope>
    <source>
        <strain evidence="7 8">DSM 29486</strain>
    </source>
</reference>
<evidence type="ECO:0000256" key="5">
    <source>
        <dbReference type="SAM" id="Phobius"/>
    </source>
</evidence>
<evidence type="ECO:0000259" key="6">
    <source>
        <dbReference type="Pfam" id="PF00999"/>
    </source>
</evidence>
<evidence type="ECO:0000256" key="3">
    <source>
        <dbReference type="ARBA" id="ARBA00022989"/>
    </source>
</evidence>
<keyword evidence="8" id="KW-1185">Reference proteome</keyword>
<evidence type="ECO:0000313" key="8">
    <source>
        <dbReference type="Proteomes" id="UP000292927"/>
    </source>
</evidence>
<feature type="transmembrane region" description="Helical" evidence="5">
    <location>
        <begin position="66"/>
        <end position="86"/>
    </location>
</feature>
<feature type="transmembrane region" description="Helical" evidence="5">
    <location>
        <begin position="127"/>
        <end position="147"/>
    </location>
</feature>
<feature type="transmembrane region" description="Helical" evidence="5">
    <location>
        <begin position="237"/>
        <end position="263"/>
    </location>
</feature>
<sequence length="405" mass="43277">MEFFRELALDGTAGVLLALCIILFSGLIFSKIAGFFRLPKVTGYIIVGILIGPDVLRLIPSQLVTHMDFVSDIALACIAFGVGKFFKAEDMRRTGRSIFLITAAEALAAGFLVTLTAFFLFHISLDFALLLGAAATATAPASTIMTIKQYRARGEFVRILLQVVALDDAVCLLAFSAASAVVSAEFNGSITFSEAVLPVLFNLLAVLLGAVCAWTLARGVPSGKSRDSRLMLLLTELLGISGLCALADISPLLSCMVFGMVYINLTKDKKLFRQLDRFTPPVMALFFIESGMKLDLSTLGTAGIIGIAYFLTRILGKYAGAYVSCRLAKKSRGICRYLGLGLIPQAGVSIGLATLGQRILPAAMGTQFLTIILSSSVLYEMIGPACAKFAIFRSGSVREAKKTGE</sequence>
<dbReference type="PANTHER" id="PTHR43021">
    <property type="entry name" value="NA(+)/H(+) ANTIPORTER-RELATED"/>
    <property type="match status" value="1"/>
</dbReference>
<feature type="transmembrane region" description="Helical" evidence="5">
    <location>
        <begin position="368"/>
        <end position="392"/>
    </location>
</feature>